<evidence type="ECO:0000313" key="2">
    <source>
        <dbReference type="Proteomes" id="UP000663722"/>
    </source>
</evidence>
<dbReference type="AlphaFoldDB" id="A0A975BUA4"/>
<evidence type="ECO:0000313" key="1">
    <source>
        <dbReference type="EMBL" id="QTA91955.1"/>
    </source>
</evidence>
<proteinExistence type="predicted"/>
<name>A0A975BUA4_9BACT</name>
<protein>
    <submittedName>
        <fullName evidence="1">Uncharacterized protein</fullName>
    </submittedName>
</protein>
<dbReference type="RefSeq" id="WP_207679519.1">
    <property type="nucleotide sequence ID" value="NZ_CP061800.1"/>
</dbReference>
<dbReference type="KEGG" id="dmm:dnm_080280"/>
<accession>A0A975BUA4</accession>
<dbReference type="EMBL" id="CP061800">
    <property type="protein sequence ID" value="QTA91955.1"/>
    <property type="molecule type" value="Genomic_DNA"/>
</dbReference>
<sequence length="87" mass="9955">MMNFKQKEVLENIIAGLQKKFPEVRLVGIEELNPFEFWVTLTEPADEERQIALETLQGELGTDALLDYGVNFHFMPAAFERAGQQRG</sequence>
<reference evidence="1" key="1">
    <citation type="journal article" date="2021" name="Microb. Physiol.">
        <title>Proteogenomic Insights into the Physiology of Marine, Sulfate-Reducing, Filamentous Desulfonema limicola and Desulfonema magnum.</title>
        <authorList>
            <person name="Schnaars V."/>
            <person name="Wohlbrand L."/>
            <person name="Scheve S."/>
            <person name="Hinrichs C."/>
            <person name="Reinhardt R."/>
            <person name="Rabus R."/>
        </authorList>
    </citation>
    <scope>NUCLEOTIDE SEQUENCE</scope>
    <source>
        <strain evidence="1">4be13</strain>
    </source>
</reference>
<keyword evidence="2" id="KW-1185">Reference proteome</keyword>
<gene>
    <name evidence="1" type="ORF">dnm_080280</name>
</gene>
<dbReference type="Proteomes" id="UP000663722">
    <property type="component" value="Chromosome"/>
</dbReference>
<organism evidence="1 2">
    <name type="scientific">Desulfonema magnum</name>
    <dbReference type="NCBI Taxonomy" id="45655"/>
    <lineage>
        <taxon>Bacteria</taxon>
        <taxon>Pseudomonadati</taxon>
        <taxon>Thermodesulfobacteriota</taxon>
        <taxon>Desulfobacteria</taxon>
        <taxon>Desulfobacterales</taxon>
        <taxon>Desulfococcaceae</taxon>
        <taxon>Desulfonema</taxon>
    </lineage>
</organism>